<keyword evidence="1" id="KW-1133">Transmembrane helix</keyword>
<reference evidence="2 3" key="1">
    <citation type="submission" date="2019-02" db="EMBL/GenBank/DDBJ databases">
        <title>Deep-cultivation of Planctomycetes and their phenomic and genomic characterization uncovers novel biology.</title>
        <authorList>
            <person name="Wiegand S."/>
            <person name="Jogler M."/>
            <person name="Boedeker C."/>
            <person name="Pinto D."/>
            <person name="Vollmers J."/>
            <person name="Rivas-Marin E."/>
            <person name="Kohn T."/>
            <person name="Peeters S.H."/>
            <person name="Heuer A."/>
            <person name="Rast P."/>
            <person name="Oberbeckmann S."/>
            <person name="Bunk B."/>
            <person name="Jeske O."/>
            <person name="Meyerdierks A."/>
            <person name="Storesund J.E."/>
            <person name="Kallscheuer N."/>
            <person name="Luecker S."/>
            <person name="Lage O.M."/>
            <person name="Pohl T."/>
            <person name="Merkel B.J."/>
            <person name="Hornburger P."/>
            <person name="Mueller R.-W."/>
            <person name="Bruemmer F."/>
            <person name="Labrenz M."/>
            <person name="Spormann A.M."/>
            <person name="Op den Camp H."/>
            <person name="Overmann J."/>
            <person name="Amann R."/>
            <person name="Jetten M.S.M."/>
            <person name="Mascher T."/>
            <person name="Medema M.H."/>
            <person name="Devos D.P."/>
            <person name="Kaster A.-K."/>
            <person name="Ovreas L."/>
            <person name="Rohde M."/>
            <person name="Galperin M.Y."/>
            <person name="Jogler C."/>
        </authorList>
    </citation>
    <scope>NUCLEOTIDE SEQUENCE [LARGE SCALE GENOMIC DNA]</scope>
    <source>
        <strain evidence="2 3">Pan241w</strain>
    </source>
</reference>
<gene>
    <name evidence="2" type="ORF">Pan241w_47190</name>
</gene>
<evidence type="ECO:0000313" key="2">
    <source>
        <dbReference type="EMBL" id="QDT44606.1"/>
    </source>
</evidence>
<evidence type="ECO:0000256" key="1">
    <source>
        <dbReference type="SAM" id="Phobius"/>
    </source>
</evidence>
<dbReference type="Proteomes" id="UP000317171">
    <property type="component" value="Chromosome"/>
</dbReference>
<keyword evidence="1" id="KW-0812">Transmembrane</keyword>
<name>A0A517RL42_9PLAN</name>
<keyword evidence="1" id="KW-0472">Membrane</keyword>
<keyword evidence="3" id="KW-1185">Reference proteome</keyword>
<evidence type="ECO:0000313" key="3">
    <source>
        <dbReference type="Proteomes" id="UP000317171"/>
    </source>
</evidence>
<proteinExistence type="predicted"/>
<accession>A0A517RL42</accession>
<organism evidence="2 3">
    <name type="scientific">Gimesia alba</name>
    <dbReference type="NCBI Taxonomy" id="2527973"/>
    <lineage>
        <taxon>Bacteria</taxon>
        <taxon>Pseudomonadati</taxon>
        <taxon>Planctomycetota</taxon>
        <taxon>Planctomycetia</taxon>
        <taxon>Planctomycetales</taxon>
        <taxon>Planctomycetaceae</taxon>
        <taxon>Gimesia</taxon>
    </lineage>
</organism>
<sequence>MSPLRYTEKQILRGVEEVIFSDTPDWLSRYPAFDADARIDYFLQTPIPRWAQEEIELDDVFSWFQMMEYYFHFQCSEKEWTEYFGLELLEDDQEEWERLYAADFTFRRLAQFIAVRATAISFQPVEVLGTECGPAGAFYGIQQLVRTLKKRSPTFGPSTRIGDVLKGYSLINFWSQLRWMTGQRVAKLPIYWLWMDVMTFIGWCFLWGALMPVMSSYNIGETFIMGLFFMIFLGTIAAFIVRHIINPLPPELQTFRDLAVLIANHECDAVRELD</sequence>
<feature type="transmembrane region" description="Helical" evidence="1">
    <location>
        <begin position="190"/>
        <end position="210"/>
    </location>
</feature>
<dbReference type="AlphaFoldDB" id="A0A517RL42"/>
<protein>
    <submittedName>
        <fullName evidence="2">Uncharacterized protein</fullName>
    </submittedName>
</protein>
<dbReference type="EMBL" id="CP036269">
    <property type="protein sequence ID" value="QDT44606.1"/>
    <property type="molecule type" value="Genomic_DNA"/>
</dbReference>
<dbReference type="KEGG" id="gaz:Pan241w_47190"/>
<feature type="transmembrane region" description="Helical" evidence="1">
    <location>
        <begin position="222"/>
        <end position="241"/>
    </location>
</feature>